<dbReference type="InterPro" id="IPR005999">
    <property type="entry name" value="Glycerol_kin"/>
</dbReference>
<evidence type="ECO:0000256" key="4">
    <source>
        <dbReference type="ARBA" id="ARBA00022679"/>
    </source>
</evidence>
<dbReference type="OrthoDB" id="5422795at2759"/>
<dbReference type="InterPro" id="IPR043129">
    <property type="entry name" value="ATPase_NBD"/>
</dbReference>
<dbReference type="UniPathway" id="UPA00618">
    <property type="reaction ID" value="UER00672"/>
</dbReference>
<evidence type="ECO:0000256" key="9">
    <source>
        <dbReference type="ARBA" id="ARBA00043149"/>
    </source>
</evidence>
<keyword evidence="4 10" id="KW-0808">Transferase</keyword>
<dbReference type="EMBL" id="DF196793">
    <property type="protein sequence ID" value="GAC77718.1"/>
    <property type="molecule type" value="Genomic_DNA"/>
</dbReference>
<sequence length="681" mass="74120">MHGSQRSKSEPQFGDTVREPGTLPVPTATQLHRELQRSLQAGAGHGSGALVAWPSRPSAVGQCTRLARPFALSLPSSTNILPEAHAALSSSPTPRPDTVRAESEQLDRLDQARLGLASFSKPAAQSLPTITCITADPSLFACNLVVRTQRCPTIYNPPTPSYPRRSKQADTMPELVGSVDAGTTSVRFMVFDEFAKVIASHQMEFNQYYPHPGWHEQDAHEIIDCVHECIDKTIAKLEKEGKYSASDVKVIGVTNQRETTVVWDKDSGKALTRAIAWPDARTTHTIRELSAKSDKGVDALKEETGLPLSTYFASVKLRWMLDNLPEVRKAHDDKQMLFGTIDSWIVYNLTDRKVHITDASNASRTMFMDLRAQKWDKKLCDFFGIDMDILPDIKSSSEVYGTISKGALEGVQIAGIVGDQMAALVGNKCFQPGEAKNTYGTGAFLLYNTGDKVVSSKNGLLSTIAYKAGPDAPVYYALEGSIAVAGSAVKWVRDSLGLIKEAHEIGELAGQVDTTGGVYFVTAFNGLFCPYWDDTAAGTVVGITAYTDKRHFCRATLESTCYQTKAILDAMAKDSGVALKALQVDGGLTNSDVAMQIQADILGINVERPEMRESTALGSALLAGSAIGLFGWDINKPETLSKVNTAGKQVFEPKIDDKKRSELLHGWERAVERAKGWNENP</sequence>
<evidence type="ECO:0000313" key="14">
    <source>
        <dbReference type="EMBL" id="GAC77718.1"/>
    </source>
</evidence>
<dbReference type="CDD" id="cd07792">
    <property type="entry name" value="ASKHA_NBD_FGGY_GK1-3-like"/>
    <property type="match status" value="1"/>
</dbReference>
<keyword evidence="6 10" id="KW-0418">Kinase</keyword>
<feature type="region of interest" description="Disordered" evidence="11">
    <location>
        <begin position="1"/>
        <end position="29"/>
    </location>
</feature>
<dbReference type="InterPro" id="IPR018483">
    <property type="entry name" value="Carb_kinase_FGGY_CS"/>
</dbReference>
<evidence type="ECO:0000256" key="8">
    <source>
        <dbReference type="ARBA" id="ARBA00022840"/>
    </source>
</evidence>
<comment type="similarity">
    <text evidence="2 10">Belongs to the FGGY kinase family.</text>
</comment>
<dbReference type="EC" id="2.7.1.30" evidence="3"/>
<evidence type="ECO:0000256" key="7">
    <source>
        <dbReference type="ARBA" id="ARBA00022798"/>
    </source>
</evidence>
<evidence type="ECO:0000256" key="2">
    <source>
        <dbReference type="ARBA" id="ARBA00009156"/>
    </source>
</evidence>
<evidence type="ECO:0000256" key="6">
    <source>
        <dbReference type="ARBA" id="ARBA00022777"/>
    </source>
</evidence>
<dbReference type="PROSITE" id="PS00445">
    <property type="entry name" value="FGGY_KINASES_2"/>
    <property type="match status" value="1"/>
</dbReference>
<feature type="domain" description="Carbohydrate kinase FGGY C-terminal" evidence="13">
    <location>
        <begin position="436"/>
        <end position="626"/>
    </location>
</feature>
<gene>
    <name evidence="14" type="ORF">PANT_27c00086</name>
</gene>
<dbReference type="SUPFAM" id="SSF53067">
    <property type="entry name" value="Actin-like ATPase domain"/>
    <property type="match status" value="2"/>
</dbReference>
<accession>M9MH91</accession>
<feature type="domain" description="Carbohydrate kinase FGGY N-terminal" evidence="12">
    <location>
        <begin position="177"/>
        <end position="426"/>
    </location>
</feature>
<evidence type="ECO:0000313" key="15">
    <source>
        <dbReference type="Proteomes" id="UP000011976"/>
    </source>
</evidence>
<dbReference type="GO" id="GO:0005739">
    <property type="term" value="C:mitochondrion"/>
    <property type="evidence" value="ECO:0007669"/>
    <property type="project" value="TreeGrafter"/>
</dbReference>
<dbReference type="STRING" id="1151754.M9MH91"/>
<dbReference type="PANTHER" id="PTHR10196:SF69">
    <property type="entry name" value="GLYCEROL KINASE"/>
    <property type="match status" value="1"/>
</dbReference>
<proteinExistence type="inferred from homology"/>
<evidence type="ECO:0000256" key="3">
    <source>
        <dbReference type="ARBA" id="ARBA00012099"/>
    </source>
</evidence>
<dbReference type="Proteomes" id="UP000011976">
    <property type="component" value="Unassembled WGS sequence"/>
</dbReference>
<evidence type="ECO:0000259" key="12">
    <source>
        <dbReference type="Pfam" id="PF00370"/>
    </source>
</evidence>
<keyword evidence="7" id="KW-0319">Glycerol metabolism</keyword>
<dbReference type="GO" id="GO:0005524">
    <property type="term" value="F:ATP binding"/>
    <property type="evidence" value="ECO:0007669"/>
    <property type="project" value="UniProtKB-KW"/>
</dbReference>
<dbReference type="InterPro" id="IPR018484">
    <property type="entry name" value="FGGY_N"/>
</dbReference>
<dbReference type="NCBIfam" id="NF000756">
    <property type="entry name" value="PRK00047.1"/>
    <property type="match status" value="1"/>
</dbReference>
<dbReference type="GO" id="GO:0019563">
    <property type="term" value="P:glycerol catabolic process"/>
    <property type="evidence" value="ECO:0007669"/>
    <property type="project" value="UniProtKB-UniPathway"/>
</dbReference>
<comment type="pathway">
    <text evidence="1">Polyol metabolism; glycerol degradation via glycerol kinase pathway; sn-glycerol 3-phosphate from glycerol: step 1/1.</text>
</comment>
<dbReference type="GO" id="GO:0004370">
    <property type="term" value="F:glycerol kinase activity"/>
    <property type="evidence" value="ECO:0007669"/>
    <property type="project" value="UniProtKB-EC"/>
</dbReference>
<evidence type="ECO:0000259" key="13">
    <source>
        <dbReference type="Pfam" id="PF02782"/>
    </source>
</evidence>
<evidence type="ECO:0000256" key="1">
    <source>
        <dbReference type="ARBA" id="ARBA00005190"/>
    </source>
</evidence>
<dbReference type="NCBIfam" id="TIGR01311">
    <property type="entry name" value="glycerol_kin"/>
    <property type="match status" value="1"/>
</dbReference>
<organism evidence="14 15">
    <name type="scientific">Pseudozyma antarctica (strain T-34)</name>
    <name type="common">Yeast</name>
    <name type="synonym">Candida antarctica</name>
    <dbReference type="NCBI Taxonomy" id="1151754"/>
    <lineage>
        <taxon>Eukaryota</taxon>
        <taxon>Fungi</taxon>
        <taxon>Dikarya</taxon>
        <taxon>Basidiomycota</taxon>
        <taxon>Ustilaginomycotina</taxon>
        <taxon>Ustilaginomycetes</taxon>
        <taxon>Ustilaginales</taxon>
        <taxon>Ustilaginaceae</taxon>
        <taxon>Moesziomyces</taxon>
    </lineage>
</organism>
<evidence type="ECO:0000256" key="11">
    <source>
        <dbReference type="SAM" id="MobiDB-lite"/>
    </source>
</evidence>
<evidence type="ECO:0000256" key="5">
    <source>
        <dbReference type="ARBA" id="ARBA00022741"/>
    </source>
</evidence>
<name>M9MH91_PSEA3</name>
<dbReference type="PANTHER" id="PTHR10196">
    <property type="entry name" value="SUGAR KINASE"/>
    <property type="match status" value="1"/>
</dbReference>
<dbReference type="GO" id="GO:0006641">
    <property type="term" value="P:triglyceride metabolic process"/>
    <property type="evidence" value="ECO:0007669"/>
    <property type="project" value="TreeGrafter"/>
</dbReference>
<keyword evidence="8" id="KW-0067">ATP-binding</keyword>
<dbReference type="Gene3D" id="3.30.420.40">
    <property type="match status" value="2"/>
</dbReference>
<dbReference type="GO" id="GO:0046167">
    <property type="term" value="P:glycerol-3-phosphate biosynthetic process"/>
    <property type="evidence" value="ECO:0007669"/>
    <property type="project" value="TreeGrafter"/>
</dbReference>
<dbReference type="AlphaFoldDB" id="M9MH91"/>
<keyword evidence="5" id="KW-0547">Nucleotide-binding</keyword>
<dbReference type="FunFam" id="3.30.420.40:FF:000085">
    <property type="entry name" value="Glycerol kinase 2"/>
    <property type="match status" value="1"/>
</dbReference>
<dbReference type="InterPro" id="IPR042018">
    <property type="entry name" value="GK1-3_metazoan-type"/>
</dbReference>
<dbReference type="InterPro" id="IPR018485">
    <property type="entry name" value="FGGY_C"/>
</dbReference>
<dbReference type="Pfam" id="PF00370">
    <property type="entry name" value="FGGY_N"/>
    <property type="match status" value="1"/>
</dbReference>
<protein>
    <recommendedName>
        <fullName evidence="3">glycerol kinase</fullName>
        <ecNumber evidence="3">2.7.1.30</ecNumber>
    </recommendedName>
    <alternativeName>
        <fullName evidence="9">ATP:glycerol 3-phosphotransferase</fullName>
    </alternativeName>
</protein>
<dbReference type="Pfam" id="PF02782">
    <property type="entry name" value="FGGY_C"/>
    <property type="match status" value="1"/>
</dbReference>
<dbReference type="FunFam" id="3.30.420.40:FF:000086">
    <property type="entry name" value="Glycerol kinase"/>
    <property type="match status" value="1"/>
</dbReference>
<reference evidence="15" key="1">
    <citation type="journal article" date="2013" name="Genome Announc.">
        <title>Genome sequence of the basidiomycetous yeast Pseudozyma antarctica T-34, a producer of the glycolipid biosurfactants mannosylerythritol lipids.</title>
        <authorList>
            <person name="Morita T."/>
            <person name="Koike H."/>
            <person name="Koyama Y."/>
            <person name="Hagiwara H."/>
            <person name="Ito E."/>
            <person name="Fukuoka T."/>
            <person name="Imura T."/>
            <person name="Machida M."/>
            <person name="Kitamoto D."/>
        </authorList>
    </citation>
    <scope>NUCLEOTIDE SEQUENCE [LARGE SCALE GENOMIC DNA]</scope>
    <source>
        <strain evidence="15">T-34</strain>
    </source>
</reference>
<evidence type="ECO:0000256" key="10">
    <source>
        <dbReference type="RuleBase" id="RU003733"/>
    </source>
</evidence>